<name>A0A7I8J962_SPIIN</name>
<dbReference type="Proteomes" id="UP001189122">
    <property type="component" value="Unassembled WGS sequence"/>
</dbReference>
<organism evidence="1">
    <name type="scientific">Spirodela intermedia</name>
    <name type="common">Intermediate duckweed</name>
    <dbReference type="NCBI Taxonomy" id="51605"/>
    <lineage>
        <taxon>Eukaryota</taxon>
        <taxon>Viridiplantae</taxon>
        <taxon>Streptophyta</taxon>
        <taxon>Embryophyta</taxon>
        <taxon>Tracheophyta</taxon>
        <taxon>Spermatophyta</taxon>
        <taxon>Magnoliopsida</taxon>
        <taxon>Liliopsida</taxon>
        <taxon>Araceae</taxon>
        <taxon>Lemnoideae</taxon>
        <taxon>Spirodela</taxon>
    </lineage>
</organism>
<reference evidence="1 2" key="1">
    <citation type="submission" date="2019-12" db="EMBL/GenBank/DDBJ databases">
        <authorList>
            <person name="Scholz U."/>
            <person name="Mascher M."/>
            <person name="Fiebig A."/>
        </authorList>
    </citation>
    <scope>NUCLEOTIDE SEQUENCE</scope>
</reference>
<sequence length="40" mass="4714">MHVTLKSKMSSRLSHPLHVQPSHVTMYQEKCNDCENILKY</sequence>
<dbReference type="EMBL" id="CACRZD030000010">
    <property type="protein sequence ID" value="CAA6666629.1"/>
    <property type="molecule type" value="Genomic_DNA"/>
</dbReference>
<protein>
    <submittedName>
        <fullName evidence="1">Uncharacterized protein</fullName>
    </submittedName>
</protein>
<dbReference type="AlphaFoldDB" id="A0A7I8J962"/>
<dbReference type="EMBL" id="LR743597">
    <property type="protein sequence ID" value="CAA2627369.1"/>
    <property type="molecule type" value="Genomic_DNA"/>
</dbReference>
<evidence type="ECO:0000313" key="2">
    <source>
        <dbReference type="Proteomes" id="UP001189122"/>
    </source>
</evidence>
<accession>A0A7I8J962</accession>
<evidence type="ECO:0000313" key="1">
    <source>
        <dbReference type="EMBL" id="CAA2627369.1"/>
    </source>
</evidence>
<proteinExistence type="predicted"/>
<gene>
    <name evidence="1" type="ORF">SI7747_10013022</name>
</gene>
<keyword evidence="2" id="KW-1185">Reference proteome</keyword>